<dbReference type="OrthoDB" id="4795428at2759"/>
<feature type="transmembrane region" description="Helical" evidence="1">
    <location>
        <begin position="223"/>
        <end position="245"/>
    </location>
</feature>
<keyword evidence="1" id="KW-1133">Transmembrane helix</keyword>
<gene>
    <name evidence="2" type="ORF">CCHL11_02763</name>
</gene>
<feature type="transmembrane region" description="Helical" evidence="1">
    <location>
        <begin position="136"/>
        <end position="153"/>
    </location>
</feature>
<feature type="transmembrane region" description="Helical" evidence="1">
    <location>
        <begin position="98"/>
        <end position="124"/>
    </location>
</feature>
<protein>
    <submittedName>
        <fullName evidence="2">Uncharacterized protein</fullName>
    </submittedName>
</protein>
<accession>A0A1Q8S2X5</accession>
<dbReference type="AlphaFoldDB" id="A0A1Q8S2X5"/>
<comment type="caution">
    <text evidence="2">The sequence shown here is derived from an EMBL/GenBank/DDBJ whole genome shotgun (WGS) entry which is preliminary data.</text>
</comment>
<keyword evidence="3" id="KW-1185">Reference proteome</keyword>
<sequence length="300" mass="33115">MSKIRIALLTSLAVLVLPNSLWPPKLFTDLLSLLVLHLEHSFYHAHLCSAYHLFSRIAVIASACLNFAVRINPSLQARLANARTASDIFNRLDPISRALLRCYLAGIFLLPNLLGPICTCWFFNPESKTLDDAAHLYGFLIGSLHLPLALNVSRKFLATLFFSGLRSLVQAVLRLLWPLSYCLPPSAAAATQRWLGSLHAWFVALPGDVVSLLDRRLLRAECVLLRAAVYCTAVIAACTLYSMVIDAYRPYLLRLAITIISRCFVSVGGLLTAAGLWVDNSVVQSEYLGDDDLQSVTRSS</sequence>
<keyword evidence="1" id="KW-0472">Membrane</keyword>
<keyword evidence="1" id="KW-0812">Transmembrane</keyword>
<organism evidence="2 3">
    <name type="scientific">Colletotrichum chlorophyti</name>
    <dbReference type="NCBI Taxonomy" id="708187"/>
    <lineage>
        <taxon>Eukaryota</taxon>
        <taxon>Fungi</taxon>
        <taxon>Dikarya</taxon>
        <taxon>Ascomycota</taxon>
        <taxon>Pezizomycotina</taxon>
        <taxon>Sordariomycetes</taxon>
        <taxon>Hypocreomycetidae</taxon>
        <taxon>Glomerellales</taxon>
        <taxon>Glomerellaceae</taxon>
        <taxon>Colletotrichum</taxon>
    </lineage>
</organism>
<evidence type="ECO:0000313" key="3">
    <source>
        <dbReference type="Proteomes" id="UP000186583"/>
    </source>
</evidence>
<evidence type="ECO:0000256" key="1">
    <source>
        <dbReference type="SAM" id="Phobius"/>
    </source>
</evidence>
<feature type="transmembrane region" description="Helical" evidence="1">
    <location>
        <begin position="251"/>
        <end position="278"/>
    </location>
</feature>
<reference evidence="2 3" key="1">
    <citation type="submission" date="2016-11" db="EMBL/GenBank/DDBJ databases">
        <title>Draft Genome Assembly of Colletotrichum chlorophyti a pathogen of herbaceous plants.</title>
        <authorList>
            <person name="Gan P."/>
            <person name="Narusaka M."/>
            <person name="Tsushima A."/>
            <person name="Narusaka Y."/>
            <person name="Takano Y."/>
            <person name="Shirasu K."/>
        </authorList>
    </citation>
    <scope>NUCLEOTIDE SEQUENCE [LARGE SCALE GENOMIC DNA]</scope>
    <source>
        <strain evidence="2 3">NTL11</strain>
    </source>
</reference>
<dbReference type="EMBL" id="MPGH01000027">
    <property type="protein sequence ID" value="OLN95809.1"/>
    <property type="molecule type" value="Genomic_DNA"/>
</dbReference>
<dbReference type="Proteomes" id="UP000186583">
    <property type="component" value="Unassembled WGS sequence"/>
</dbReference>
<evidence type="ECO:0000313" key="2">
    <source>
        <dbReference type="EMBL" id="OLN95809.1"/>
    </source>
</evidence>
<proteinExistence type="predicted"/>
<name>A0A1Q8S2X5_9PEZI</name>